<dbReference type="InterPro" id="IPR039422">
    <property type="entry name" value="MarR/SlyA-like"/>
</dbReference>
<dbReference type="SUPFAM" id="SSF46785">
    <property type="entry name" value="Winged helix' DNA-binding domain"/>
    <property type="match status" value="1"/>
</dbReference>
<dbReference type="PROSITE" id="PS50995">
    <property type="entry name" value="HTH_MARR_2"/>
    <property type="match status" value="1"/>
</dbReference>
<keyword evidence="3" id="KW-1185">Reference proteome</keyword>
<dbReference type="SMART" id="SM00347">
    <property type="entry name" value="HTH_MARR"/>
    <property type="match status" value="1"/>
</dbReference>
<sequence length="161" mass="18091">MFGAPHDTDAHGSAMEDLDQGILPDLLGRQIRLTYLAAFRLVENRLAAFGITPQQFSLLAIVERNPGSRQSLLARARGLDKSTLVPMIDRLERDGMVERRPLATDRRIRTIWITERGKDILAEAIPAVQDGDRAIGLNLSEAEHQEFRRLLEKVRLGLAEQ</sequence>
<dbReference type="InterPro" id="IPR036388">
    <property type="entry name" value="WH-like_DNA-bd_sf"/>
</dbReference>
<dbReference type="EMBL" id="WPHG01000002">
    <property type="protein sequence ID" value="MVA97737.1"/>
    <property type="molecule type" value="Genomic_DNA"/>
</dbReference>
<comment type="caution">
    <text evidence="2">The sequence shown here is derived from an EMBL/GenBank/DDBJ whole genome shotgun (WGS) entry which is preliminary data.</text>
</comment>
<evidence type="ECO:0000259" key="1">
    <source>
        <dbReference type="PROSITE" id="PS50995"/>
    </source>
</evidence>
<dbReference type="Proteomes" id="UP000463224">
    <property type="component" value="Unassembled WGS sequence"/>
</dbReference>
<name>A0A844QF96_9HYPH</name>
<accession>A0A844QF96</accession>
<organism evidence="2 3">
    <name type="scientific">Nitratireductor arenosus</name>
    <dbReference type="NCBI Taxonomy" id="2682096"/>
    <lineage>
        <taxon>Bacteria</taxon>
        <taxon>Pseudomonadati</taxon>
        <taxon>Pseudomonadota</taxon>
        <taxon>Alphaproteobacteria</taxon>
        <taxon>Hyphomicrobiales</taxon>
        <taxon>Phyllobacteriaceae</taxon>
        <taxon>Nitratireductor</taxon>
    </lineage>
</organism>
<proteinExistence type="predicted"/>
<dbReference type="InterPro" id="IPR036390">
    <property type="entry name" value="WH_DNA-bd_sf"/>
</dbReference>
<gene>
    <name evidence="2" type="ORF">GN330_10825</name>
</gene>
<evidence type="ECO:0000313" key="2">
    <source>
        <dbReference type="EMBL" id="MVA97737.1"/>
    </source>
</evidence>
<dbReference type="GO" id="GO:0006950">
    <property type="term" value="P:response to stress"/>
    <property type="evidence" value="ECO:0007669"/>
    <property type="project" value="TreeGrafter"/>
</dbReference>
<dbReference type="PRINTS" id="PR00598">
    <property type="entry name" value="HTHMARR"/>
</dbReference>
<reference evidence="2 3" key="1">
    <citation type="submission" date="2019-12" db="EMBL/GenBank/DDBJ databases">
        <title>Nitratireductor arenosus sp. nov., Isolated from sea sand, Jeju island, South Korea.</title>
        <authorList>
            <person name="Kim W."/>
        </authorList>
    </citation>
    <scope>NUCLEOTIDE SEQUENCE [LARGE SCALE GENOMIC DNA]</scope>
    <source>
        <strain evidence="2 3">CAU 1489</strain>
    </source>
</reference>
<dbReference type="PANTHER" id="PTHR33164:SF89">
    <property type="entry name" value="MARR FAMILY REGULATORY PROTEIN"/>
    <property type="match status" value="1"/>
</dbReference>
<dbReference type="AlphaFoldDB" id="A0A844QF96"/>
<evidence type="ECO:0000313" key="3">
    <source>
        <dbReference type="Proteomes" id="UP000463224"/>
    </source>
</evidence>
<protein>
    <submittedName>
        <fullName evidence="2">MarR family transcriptional regulator</fullName>
    </submittedName>
</protein>
<dbReference type="Gene3D" id="1.10.10.10">
    <property type="entry name" value="Winged helix-like DNA-binding domain superfamily/Winged helix DNA-binding domain"/>
    <property type="match status" value="1"/>
</dbReference>
<feature type="domain" description="HTH marR-type" evidence="1">
    <location>
        <begin position="24"/>
        <end position="156"/>
    </location>
</feature>
<dbReference type="InterPro" id="IPR000835">
    <property type="entry name" value="HTH_MarR-typ"/>
</dbReference>
<dbReference type="GO" id="GO:0003700">
    <property type="term" value="F:DNA-binding transcription factor activity"/>
    <property type="evidence" value="ECO:0007669"/>
    <property type="project" value="InterPro"/>
</dbReference>
<dbReference type="PANTHER" id="PTHR33164">
    <property type="entry name" value="TRANSCRIPTIONAL REGULATOR, MARR FAMILY"/>
    <property type="match status" value="1"/>
</dbReference>
<dbReference type="Pfam" id="PF01047">
    <property type="entry name" value="MarR"/>
    <property type="match status" value="1"/>
</dbReference>